<organism evidence="2 3">
    <name type="scientific">Microbacterium oxydans</name>
    <dbReference type="NCBI Taxonomy" id="82380"/>
    <lineage>
        <taxon>Bacteria</taxon>
        <taxon>Bacillati</taxon>
        <taxon>Actinomycetota</taxon>
        <taxon>Actinomycetes</taxon>
        <taxon>Micrococcales</taxon>
        <taxon>Microbacteriaceae</taxon>
        <taxon>Microbacterium</taxon>
    </lineage>
</organism>
<dbReference type="EMBL" id="JYIW01000017">
    <property type="protein sequence ID" value="KJL31041.1"/>
    <property type="molecule type" value="Genomic_DNA"/>
</dbReference>
<proteinExistence type="predicted"/>
<sequence>MTRHARDAACSGCGMLGTLRHARDPSGFGVVRPRPRRAIMSRGRNTPRPSARSRRVSTSRRRGWRQDDAACSGCGMFGTLHHARDVSTCSGDPAGSVLSRRAIMSRGQDMPRLSTRSRRVSTSRRRGWRQDQGRGPLRDQGPSTSSGNQGPFDKLREPGALRQAQGTRALRQAQGTRALRQAQGPRGPGSGGHRLRIHRLLRGLDLLHALGRGGDLRRHPREDEAVERQHSQPVQPSAESAREEDRPLLVPRA</sequence>
<dbReference type="Proteomes" id="UP000033640">
    <property type="component" value="Unassembled WGS sequence"/>
</dbReference>
<feature type="compositionally biased region" description="Basic residues" evidence="1">
    <location>
        <begin position="51"/>
        <end position="63"/>
    </location>
</feature>
<feature type="region of interest" description="Disordered" evidence="1">
    <location>
        <begin position="211"/>
        <end position="253"/>
    </location>
</feature>
<reference evidence="2 3" key="1">
    <citation type="submission" date="2015-02" db="EMBL/GenBank/DDBJ databases">
        <title>Draft genome sequences of ten Microbacterium spp. with emphasis on heavy metal contaminated environments.</title>
        <authorList>
            <person name="Corretto E."/>
        </authorList>
    </citation>
    <scope>NUCLEOTIDE SEQUENCE [LARGE SCALE GENOMIC DNA]</scope>
    <source>
        <strain evidence="2 3">BEL4b</strain>
    </source>
</reference>
<feature type="region of interest" description="Disordered" evidence="1">
    <location>
        <begin position="100"/>
        <end position="194"/>
    </location>
</feature>
<name>A0A0F0LHL2_9MICO</name>
<gene>
    <name evidence="2" type="ORF">RS83_00492</name>
</gene>
<protein>
    <submittedName>
        <fullName evidence="2">Uncharacterized protein</fullName>
    </submittedName>
</protein>
<feature type="compositionally biased region" description="Basic residues" evidence="1">
    <location>
        <begin position="115"/>
        <end position="127"/>
    </location>
</feature>
<feature type="compositionally biased region" description="Basic and acidic residues" evidence="1">
    <location>
        <begin position="214"/>
        <end position="230"/>
    </location>
</feature>
<feature type="region of interest" description="Disordered" evidence="1">
    <location>
        <begin position="22"/>
        <end position="65"/>
    </location>
</feature>
<evidence type="ECO:0000313" key="3">
    <source>
        <dbReference type="Proteomes" id="UP000033640"/>
    </source>
</evidence>
<comment type="caution">
    <text evidence="2">The sequence shown here is derived from an EMBL/GenBank/DDBJ whole genome shotgun (WGS) entry which is preliminary data.</text>
</comment>
<dbReference type="AlphaFoldDB" id="A0A0F0LHL2"/>
<accession>A0A0F0LHL2</accession>
<evidence type="ECO:0000256" key="1">
    <source>
        <dbReference type="SAM" id="MobiDB-lite"/>
    </source>
</evidence>
<evidence type="ECO:0000313" key="2">
    <source>
        <dbReference type="EMBL" id="KJL31041.1"/>
    </source>
</evidence>